<keyword evidence="4" id="KW-1134">Transmembrane beta strand</keyword>
<feature type="coiled-coil region" evidence="8">
    <location>
        <begin position="402"/>
        <end position="429"/>
    </location>
</feature>
<dbReference type="InterPro" id="IPR051906">
    <property type="entry name" value="TolC-like"/>
</dbReference>
<sequence length="443" mass="49496">MKRLSLFILIIGTACLLQKPLMAQDTLSIEKVIRTGLENNFAIRIAENEARISANNNSPGNAGFLPVISADGTFNESVEDNKAEYSTNAIPDRNDQNARTTIFSYGLNANWTIFDGLTMFATSDRLSLEEEIDETEARLQLEQVLADIISTYYQIVGQQNAYHVLENTVEVSRERIRIAETRLDLGSGSEYDLIQSRADLNADRAALIRSGTGLKQAKILLTQVLADTSLSGYDVSSNIVLGEKLRLEPLIEEALQQNSELQIARLNQNAAEAEIREISGEFFPQISLNGGYGYQRTETSSGFADFTETSGFTYGVTARINLFDGMNKNRRRQNAKIAEKNQELRLQDVRFQVTSQVRQIYAQYSDALSLIELEKENLQYAQQSQEIALERFRLGTINSVELREAQQSLLDAENRLIAAQIEAKSAETQLLRLSGRLLSAGEK</sequence>
<accession>A0A9X2REP8</accession>
<feature type="chain" id="PRO_5040950786" evidence="9">
    <location>
        <begin position="24"/>
        <end position="443"/>
    </location>
</feature>
<dbReference type="RefSeq" id="WP_255134979.1">
    <property type="nucleotide sequence ID" value="NZ_JANDBC010000002.1"/>
</dbReference>
<evidence type="ECO:0000313" key="11">
    <source>
        <dbReference type="Proteomes" id="UP001139125"/>
    </source>
</evidence>
<dbReference type="InterPro" id="IPR003423">
    <property type="entry name" value="OMP_efflux"/>
</dbReference>
<organism evidence="10 11">
    <name type="scientific">Gracilimonas sediminicola</name>
    <dbReference type="NCBI Taxonomy" id="2952158"/>
    <lineage>
        <taxon>Bacteria</taxon>
        <taxon>Pseudomonadati</taxon>
        <taxon>Balneolota</taxon>
        <taxon>Balneolia</taxon>
        <taxon>Balneolales</taxon>
        <taxon>Balneolaceae</taxon>
        <taxon>Gracilimonas</taxon>
    </lineage>
</organism>
<dbReference type="AlphaFoldDB" id="A0A9X2REP8"/>
<keyword evidence="5" id="KW-0812">Transmembrane</keyword>
<evidence type="ECO:0000256" key="5">
    <source>
        <dbReference type="ARBA" id="ARBA00022692"/>
    </source>
</evidence>
<feature type="signal peptide" evidence="9">
    <location>
        <begin position="1"/>
        <end position="23"/>
    </location>
</feature>
<dbReference type="PROSITE" id="PS51257">
    <property type="entry name" value="PROKAR_LIPOPROTEIN"/>
    <property type="match status" value="1"/>
</dbReference>
<evidence type="ECO:0000256" key="2">
    <source>
        <dbReference type="ARBA" id="ARBA00007613"/>
    </source>
</evidence>
<dbReference type="Pfam" id="PF02321">
    <property type="entry name" value="OEP"/>
    <property type="match status" value="2"/>
</dbReference>
<dbReference type="GO" id="GO:0015562">
    <property type="term" value="F:efflux transmembrane transporter activity"/>
    <property type="evidence" value="ECO:0007669"/>
    <property type="project" value="InterPro"/>
</dbReference>
<dbReference type="PANTHER" id="PTHR30026:SF20">
    <property type="entry name" value="OUTER MEMBRANE PROTEIN TOLC"/>
    <property type="match status" value="1"/>
</dbReference>
<comment type="subcellular location">
    <subcellularLocation>
        <location evidence="1">Cell outer membrane</location>
    </subcellularLocation>
</comment>
<keyword evidence="3" id="KW-0813">Transport</keyword>
<evidence type="ECO:0000256" key="6">
    <source>
        <dbReference type="ARBA" id="ARBA00023136"/>
    </source>
</evidence>
<protein>
    <submittedName>
        <fullName evidence="10">TolC family protein</fullName>
    </submittedName>
</protein>
<gene>
    <name evidence="10" type="ORF">NM125_10995</name>
</gene>
<keyword evidence="6" id="KW-0472">Membrane</keyword>
<dbReference type="GO" id="GO:0015288">
    <property type="term" value="F:porin activity"/>
    <property type="evidence" value="ECO:0007669"/>
    <property type="project" value="TreeGrafter"/>
</dbReference>
<evidence type="ECO:0000256" key="7">
    <source>
        <dbReference type="ARBA" id="ARBA00023237"/>
    </source>
</evidence>
<keyword evidence="7" id="KW-0998">Cell outer membrane</keyword>
<dbReference type="GO" id="GO:1990281">
    <property type="term" value="C:efflux pump complex"/>
    <property type="evidence" value="ECO:0007669"/>
    <property type="project" value="TreeGrafter"/>
</dbReference>
<dbReference type="PANTHER" id="PTHR30026">
    <property type="entry name" value="OUTER MEMBRANE PROTEIN TOLC"/>
    <property type="match status" value="1"/>
</dbReference>
<evidence type="ECO:0000256" key="9">
    <source>
        <dbReference type="SAM" id="SignalP"/>
    </source>
</evidence>
<reference evidence="10" key="1">
    <citation type="submission" date="2022-06" db="EMBL/GenBank/DDBJ databases">
        <title>Gracilimonas sp. CAU 1638 isolated from sea sediment.</title>
        <authorList>
            <person name="Kim W."/>
        </authorList>
    </citation>
    <scope>NUCLEOTIDE SEQUENCE</scope>
    <source>
        <strain evidence="10">CAU 1638</strain>
    </source>
</reference>
<name>A0A9X2REP8_9BACT</name>
<evidence type="ECO:0000256" key="3">
    <source>
        <dbReference type="ARBA" id="ARBA00022448"/>
    </source>
</evidence>
<dbReference type="GO" id="GO:0009279">
    <property type="term" value="C:cell outer membrane"/>
    <property type="evidence" value="ECO:0007669"/>
    <property type="project" value="UniProtKB-SubCell"/>
</dbReference>
<dbReference type="Proteomes" id="UP001139125">
    <property type="component" value="Unassembled WGS sequence"/>
</dbReference>
<evidence type="ECO:0000256" key="1">
    <source>
        <dbReference type="ARBA" id="ARBA00004442"/>
    </source>
</evidence>
<keyword evidence="8" id="KW-0175">Coiled coil</keyword>
<comment type="caution">
    <text evidence="10">The sequence shown here is derived from an EMBL/GenBank/DDBJ whole genome shotgun (WGS) entry which is preliminary data.</text>
</comment>
<proteinExistence type="inferred from homology"/>
<dbReference type="Gene3D" id="1.20.1600.10">
    <property type="entry name" value="Outer membrane efflux proteins (OEP)"/>
    <property type="match status" value="1"/>
</dbReference>
<keyword evidence="9" id="KW-0732">Signal</keyword>
<dbReference type="EMBL" id="JANDBC010000002">
    <property type="protein sequence ID" value="MCP9292105.1"/>
    <property type="molecule type" value="Genomic_DNA"/>
</dbReference>
<evidence type="ECO:0000256" key="8">
    <source>
        <dbReference type="SAM" id="Coils"/>
    </source>
</evidence>
<comment type="similarity">
    <text evidence="2">Belongs to the outer membrane factor (OMF) (TC 1.B.17) family.</text>
</comment>
<evidence type="ECO:0000313" key="10">
    <source>
        <dbReference type="EMBL" id="MCP9292105.1"/>
    </source>
</evidence>
<dbReference type="SUPFAM" id="SSF56954">
    <property type="entry name" value="Outer membrane efflux proteins (OEP)"/>
    <property type="match status" value="1"/>
</dbReference>
<keyword evidence="11" id="KW-1185">Reference proteome</keyword>
<evidence type="ECO:0000256" key="4">
    <source>
        <dbReference type="ARBA" id="ARBA00022452"/>
    </source>
</evidence>